<dbReference type="Gene3D" id="2.60.120.620">
    <property type="entry name" value="q2cbj1_9rhob like domain"/>
    <property type="match status" value="1"/>
</dbReference>
<dbReference type="EMBL" id="JBBJCI010000219">
    <property type="protein sequence ID" value="KAK7239949.1"/>
    <property type="molecule type" value="Genomic_DNA"/>
</dbReference>
<dbReference type="PANTHER" id="PTHR31630">
    <property type="entry name" value="PHYTANOYL-COA DIOXYGENASE-RELATED-RELATED"/>
    <property type="match status" value="1"/>
</dbReference>
<protein>
    <recommendedName>
        <fullName evidence="4">Phytanoyl-CoA dioxygenase</fullName>
    </recommendedName>
</protein>
<organism evidence="2 3">
    <name type="scientific">Aureococcus anophagefferens</name>
    <name type="common">Harmful bloom alga</name>
    <dbReference type="NCBI Taxonomy" id="44056"/>
    <lineage>
        <taxon>Eukaryota</taxon>
        <taxon>Sar</taxon>
        <taxon>Stramenopiles</taxon>
        <taxon>Ochrophyta</taxon>
        <taxon>Pelagophyceae</taxon>
        <taxon>Pelagomonadales</taxon>
        <taxon>Pelagomonadaceae</taxon>
        <taxon>Aureococcus</taxon>
    </lineage>
</organism>
<dbReference type="PANTHER" id="PTHR31630:SF6">
    <property type="entry name" value="PHYTANOYL-COA DIOXYGENASE-RELATED"/>
    <property type="match status" value="1"/>
</dbReference>
<keyword evidence="3" id="KW-1185">Reference proteome</keyword>
<sequence>MASSPAASSQRRSIPAVVHTRIDKARVRTLAQNIASTHLSALLGSGVALPKPPALPWVDLEVSPRFDRPVEICIDCPEKACGAPGVARVLVLLEPEEVEAQYAAWEADGYVCLPGVVPPALCAAAAAAIREFVRADDADEATWYANTGDIYDESLAPRLAHGPCGMVQMSHHASLWAIRQCPGVHRAFADVYGTEELWVTCDRAHFKPPERADHPAWADPGDVHRGMHWDVDVGRPPVPFSVQGVVYLEATDASTGALRVVPGCRGRLASLREAWRSTGADAHAGEAVAAEGPAGTLVLWHGATHHGPGRNVGERPRVSAYVAMLPVDAAPFVGPRRPTYPLSLSDAGTLAYDADPDSATRLDRGARAAKWRGRAPLLVEDPAEADLDRRPPGEADGAPFPGLTALGRKLAGLDAWDGGA</sequence>
<proteinExistence type="predicted"/>
<accession>A0ABR1FW40</accession>
<dbReference type="Proteomes" id="UP001363151">
    <property type="component" value="Unassembled WGS sequence"/>
</dbReference>
<dbReference type="Pfam" id="PF05721">
    <property type="entry name" value="PhyH"/>
    <property type="match status" value="1"/>
</dbReference>
<dbReference type="SUPFAM" id="SSF51197">
    <property type="entry name" value="Clavaminate synthase-like"/>
    <property type="match status" value="1"/>
</dbReference>
<evidence type="ECO:0000313" key="3">
    <source>
        <dbReference type="Proteomes" id="UP001363151"/>
    </source>
</evidence>
<evidence type="ECO:0000313" key="2">
    <source>
        <dbReference type="EMBL" id="KAK7239949.1"/>
    </source>
</evidence>
<feature type="region of interest" description="Disordered" evidence="1">
    <location>
        <begin position="382"/>
        <end position="403"/>
    </location>
</feature>
<gene>
    <name evidence="2" type="ORF">SO694_00118093</name>
</gene>
<evidence type="ECO:0000256" key="1">
    <source>
        <dbReference type="SAM" id="MobiDB-lite"/>
    </source>
</evidence>
<comment type="caution">
    <text evidence="2">The sequence shown here is derived from an EMBL/GenBank/DDBJ whole genome shotgun (WGS) entry which is preliminary data.</text>
</comment>
<name>A0ABR1FW40_AURAN</name>
<evidence type="ECO:0008006" key="4">
    <source>
        <dbReference type="Google" id="ProtNLM"/>
    </source>
</evidence>
<reference evidence="2 3" key="1">
    <citation type="submission" date="2024-03" db="EMBL/GenBank/DDBJ databases">
        <title>Aureococcus anophagefferens CCMP1851 and Kratosvirus quantuckense: Draft genome of a second virus-susceptible host strain in the model system.</title>
        <authorList>
            <person name="Chase E."/>
            <person name="Truchon A.R."/>
            <person name="Schepens W."/>
            <person name="Wilhelm S.W."/>
        </authorList>
    </citation>
    <scope>NUCLEOTIDE SEQUENCE [LARGE SCALE GENOMIC DNA]</scope>
    <source>
        <strain evidence="2 3">CCMP1851</strain>
    </source>
</reference>
<dbReference type="InterPro" id="IPR008775">
    <property type="entry name" value="Phytyl_CoA_dOase-like"/>
</dbReference>